<evidence type="ECO:0000256" key="1">
    <source>
        <dbReference type="SAM" id="MobiDB-lite"/>
    </source>
</evidence>
<gene>
    <name evidence="2" type="ORF">LNAOJCKE_1973</name>
</gene>
<dbReference type="EMBL" id="BPRC01000005">
    <property type="protein sequence ID" value="GJE64766.1"/>
    <property type="molecule type" value="Genomic_DNA"/>
</dbReference>
<organism evidence="2 3">
    <name type="scientific">Methylorubrum aminovorans</name>
    <dbReference type="NCBI Taxonomy" id="269069"/>
    <lineage>
        <taxon>Bacteria</taxon>
        <taxon>Pseudomonadati</taxon>
        <taxon>Pseudomonadota</taxon>
        <taxon>Alphaproteobacteria</taxon>
        <taxon>Hyphomicrobiales</taxon>
        <taxon>Methylobacteriaceae</taxon>
        <taxon>Methylorubrum</taxon>
    </lineage>
</organism>
<feature type="compositionally biased region" description="Low complexity" evidence="1">
    <location>
        <begin position="101"/>
        <end position="115"/>
    </location>
</feature>
<reference evidence="2" key="2">
    <citation type="submission" date="2021-08" db="EMBL/GenBank/DDBJ databases">
        <authorList>
            <person name="Tani A."/>
            <person name="Ola A."/>
            <person name="Ogura Y."/>
            <person name="Katsura K."/>
            <person name="Hayashi T."/>
        </authorList>
    </citation>
    <scope>NUCLEOTIDE SEQUENCE</scope>
    <source>
        <strain evidence="2">NBRC 15686</strain>
    </source>
</reference>
<comment type="caution">
    <text evidence="2">The sequence shown here is derived from an EMBL/GenBank/DDBJ whole genome shotgun (WGS) entry which is preliminary data.</text>
</comment>
<name>A0ABQ4UBQ0_9HYPH</name>
<accession>A0ABQ4UBQ0</accession>
<reference evidence="2" key="1">
    <citation type="journal article" date="2021" name="Front. Microbiol.">
        <title>Comprehensive Comparative Genomics and Phenotyping of Methylobacterium Species.</title>
        <authorList>
            <person name="Alessa O."/>
            <person name="Ogura Y."/>
            <person name="Fujitani Y."/>
            <person name="Takami H."/>
            <person name="Hayashi T."/>
            <person name="Sahin N."/>
            <person name="Tani A."/>
        </authorList>
    </citation>
    <scope>NUCLEOTIDE SEQUENCE</scope>
    <source>
        <strain evidence="2">NBRC 15686</strain>
    </source>
</reference>
<keyword evidence="3" id="KW-1185">Reference proteome</keyword>
<dbReference type="RefSeq" id="WP_238224292.1">
    <property type="nucleotide sequence ID" value="NZ_BAAADH010000105.1"/>
</dbReference>
<evidence type="ECO:0008006" key="4">
    <source>
        <dbReference type="Google" id="ProtNLM"/>
    </source>
</evidence>
<proteinExistence type="predicted"/>
<dbReference type="Proteomes" id="UP001055039">
    <property type="component" value="Unassembled WGS sequence"/>
</dbReference>
<evidence type="ECO:0000313" key="3">
    <source>
        <dbReference type="Proteomes" id="UP001055039"/>
    </source>
</evidence>
<dbReference type="InterPro" id="IPR021327">
    <property type="entry name" value="DUF2934"/>
</dbReference>
<protein>
    <recommendedName>
        <fullName evidence="4">DUF2934 domain-containing protein</fullName>
    </recommendedName>
</protein>
<sequence>MVPCENSVRERAYYIWEGEGRVFGRAEAHWLQAEAELRQSVTTAEAAAVAAPAKVAKPRASRAKVAETPAAVLAGVAKAAKTKAAKAPAATVSKAAEKPASKAVKAAPKAKPAASRTKSRAGAEAVVLH</sequence>
<feature type="region of interest" description="Disordered" evidence="1">
    <location>
        <begin position="87"/>
        <end position="129"/>
    </location>
</feature>
<dbReference type="Pfam" id="PF11154">
    <property type="entry name" value="DUF2934"/>
    <property type="match status" value="1"/>
</dbReference>
<evidence type="ECO:0000313" key="2">
    <source>
        <dbReference type="EMBL" id="GJE64766.1"/>
    </source>
</evidence>